<evidence type="ECO:0000313" key="3">
    <source>
        <dbReference type="Proteomes" id="UP001596337"/>
    </source>
</evidence>
<proteinExistence type="predicted"/>
<feature type="transmembrane region" description="Helical" evidence="1">
    <location>
        <begin position="18"/>
        <end position="35"/>
    </location>
</feature>
<evidence type="ECO:0000256" key="1">
    <source>
        <dbReference type="SAM" id="Phobius"/>
    </source>
</evidence>
<accession>A0ABW2C250</accession>
<reference evidence="3" key="1">
    <citation type="journal article" date="2019" name="Int. J. Syst. Evol. Microbiol.">
        <title>The Global Catalogue of Microorganisms (GCM) 10K type strain sequencing project: providing services to taxonomists for standard genome sequencing and annotation.</title>
        <authorList>
            <consortium name="The Broad Institute Genomics Platform"/>
            <consortium name="The Broad Institute Genome Sequencing Center for Infectious Disease"/>
            <person name="Wu L."/>
            <person name="Ma J."/>
        </authorList>
    </citation>
    <scope>NUCLEOTIDE SEQUENCE [LARGE SCALE GENOMIC DNA]</scope>
    <source>
        <strain evidence="3">KCTC 32255</strain>
    </source>
</reference>
<feature type="transmembrane region" description="Helical" evidence="1">
    <location>
        <begin position="42"/>
        <end position="64"/>
    </location>
</feature>
<dbReference type="Proteomes" id="UP001596337">
    <property type="component" value="Unassembled WGS sequence"/>
</dbReference>
<protein>
    <submittedName>
        <fullName evidence="2">Uncharacterized protein</fullName>
    </submittedName>
</protein>
<gene>
    <name evidence="2" type="ORF">ACFQGD_15675</name>
</gene>
<sequence>MVAIGPQAGTGRPGRLEITMLATIVLLALIAVAFWRESLKLLLAGVLTLIVLGLVQVASFTGAVDLPADTPVSEKAQVATEPEER</sequence>
<keyword evidence="1" id="KW-0472">Membrane</keyword>
<evidence type="ECO:0000313" key="2">
    <source>
        <dbReference type="EMBL" id="MFC6868578.1"/>
    </source>
</evidence>
<dbReference type="RefSeq" id="WP_345390370.1">
    <property type="nucleotide sequence ID" value="NZ_BAABLA010000005.1"/>
</dbReference>
<comment type="caution">
    <text evidence="2">The sequence shown here is derived from an EMBL/GenBank/DDBJ whole genome shotgun (WGS) entry which is preliminary data.</text>
</comment>
<keyword evidence="3" id="KW-1185">Reference proteome</keyword>
<keyword evidence="1" id="KW-0812">Transmembrane</keyword>
<dbReference type="EMBL" id="JBHSXX010000001">
    <property type="protein sequence ID" value="MFC6868578.1"/>
    <property type="molecule type" value="Genomic_DNA"/>
</dbReference>
<name>A0ABW2C250_9PSEU</name>
<keyword evidence="1" id="KW-1133">Transmembrane helix</keyword>
<organism evidence="2 3">
    <name type="scientific">Haloechinothrix salitolerans</name>
    <dbReference type="NCBI Taxonomy" id="926830"/>
    <lineage>
        <taxon>Bacteria</taxon>
        <taxon>Bacillati</taxon>
        <taxon>Actinomycetota</taxon>
        <taxon>Actinomycetes</taxon>
        <taxon>Pseudonocardiales</taxon>
        <taxon>Pseudonocardiaceae</taxon>
        <taxon>Haloechinothrix</taxon>
    </lineage>
</organism>